<dbReference type="EMBL" id="LR216287">
    <property type="protein sequence ID" value="VFJ12793.1"/>
    <property type="molecule type" value="Genomic_DNA"/>
</dbReference>
<dbReference type="KEGG" id="nfn:NFRAN_0472"/>
<evidence type="ECO:0000313" key="2">
    <source>
        <dbReference type="Proteomes" id="UP000294299"/>
    </source>
</evidence>
<keyword evidence="2" id="KW-1185">Reference proteome</keyword>
<sequence>MLSEYNRENELQVKNRNQVCRCINEICTREVDNNAELKVH</sequence>
<reference evidence="1 2" key="1">
    <citation type="submission" date="2019-02" db="EMBL/GenBank/DDBJ databases">
        <authorList>
            <person name="Lehtovirta-Morley E L."/>
        </authorList>
    </citation>
    <scope>NUCLEOTIDE SEQUENCE [LARGE SCALE GENOMIC DNA]</scope>
    <source>
        <strain evidence="1">NFRAN1</strain>
    </source>
</reference>
<evidence type="ECO:0000313" key="1">
    <source>
        <dbReference type="EMBL" id="VFJ12793.1"/>
    </source>
</evidence>
<organism evidence="1 2">
    <name type="scientific">Candidatus Nitrosocosmicus franklandianus</name>
    <dbReference type="NCBI Taxonomy" id="1798806"/>
    <lineage>
        <taxon>Archaea</taxon>
        <taxon>Nitrososphaerota</taxon>
        <taxon>Nitrososphaeria</taxon>
        <taxon>Nitrososphaerales</taxon>
        <taxon>Nitrososphaeraceae</taxon>
        <taxon>Candidatus Nitrosocosmicus</taxon>
    </lineage>
</organism>
<dbReference type="Proteomes" id="UP000294299">
    <property type="component" value="Chromosome NFRAN"/>
</dbReference>
<dbReference type="AlphaFoldDB" id="A0A484ICR0"/>
<protein>
    <submittedName>
        <fullName evidence="1">Uncharacterized protein</fullName>
    </submittedName>
</protein>
<gene>
    <name evidence="1" type="ORF">NFRAN_0472</name>
</gene>
<proteinExistence type="predicted"/>
<accession>A0A484ICR0</accession>
<name>A0A484ICR0_9ARCH</name>